<evidence type="ECO:0000313" key="1">
    <source>
        <dbReference type="EMBL" id="KAK7472196.1"/>
    </source>
</evidence>
<dbReference type="Proteomes" id="UP001498398">
    <property type="component" value="Unassembled WGS sequence"/>
</dbReference>
<comment type="caution">
    <text evidence="1">The sequence shown here is derived from an EMBL/GenBank/DDBJ whole genome shotgun (WGS) entry which is preliminary data.</text>
</comment>
<dbReference type="InterPro" id="IPR011009">
    <property type="entry name" value="Kinase-like_dom_sf"/>
</dbReference>
<proteinExistence type="predicted"/>
<dbReference type="Gene3D" id="1.10.510.10">
    <property type="entry name" value="Transferase(Phosphotransferase) domain 1"/>
    <property type="match status" value="1"/>
</dbReference>
<evidence type="ECO:0008006" key="3">
    <source>
        <dbReference type="Google" id="ProtNLM"/>
    </source>
</evidence>
<sequence length="597" mass="66540">MTTEFRQLKYYLFTKGNDPQPKSSLPAQPTDEISLVAERIRKELNIKSDITLFKTEDLPILPRSDVRNRVQTWLEQHLEEELDLNAYYEVGEFWPTGGDWSLPKKYDLVAVDSSALEDLKVIHAFPDIGRSRLPAIDGHRSLLGRFGSAPSPSVGCTDLKTTYDGTKSFICAGRPAQRYGPPNALFDYRLARLSHEIRNLDVSELSPGILGIAHELLVASADFYGSEQEREDVIYKILMKIFPNGTRQTCVNGKHWSLSLIFELKNQRGNGGDPTTQAVLDYMAILADVELSGAFRTRSNSPCVSLGFAGSQLTVSTMICTDAVHVEELYCEDLHGGFHVDKRVTSVACTLQAVKNAFEGLELFYKQFEGDHSPSDGSYLLPRPVHAESHVDLVKSLGLRFLYKLSHKGGQVGNTSTERQDNMNHAVYVALGDDVHIPSKEVVIKFALKYNVEAHEALAKIGLAPELYHHCPVLGGCVMIVMEKITGTMAWTLEKAGTKMPWSVYADVERAVQHLHGMDIVFGDLRMPNIMVRELVHRAVLIDFDWAAKEGEGRYPATIIPDSVSHGWASGVERCGLMKKEHDWHMLKALKGACEEA</sequence>
<keyword evidence="2" id="KW-1185">Reference proteome</keyword>
<dbReference type="EMBL" id="JBANRG010000001">
    <property type="protein sequence ID" value="KAK7472196.1"/>
    <property type="molecule type" value="Genomic_DNA"/>
</dbReference>
<evidence type="ECO:0000313" key="2">
    <source>
        <dbReference type="Proteomes" id="UP001498398"/>
    </source>
</evidence>
<protein>
    <recommendedName>
        <fullName evidence="3">Protein kinase domain-containing protein</fullName>
    </recommendedName>
</protein>
<organism evidence="1 2">
    <name type="scientific">Marasmiellus scandens</name>
    <dbReference type="NCBI Taxonomy" id="2682957"/>
    <lineage>
        <taxon>Eukaryota</taxon>
        <taxon>Fungi</taxon>
        <taxon>Dikarya</taxon>
        <taxon>Basidiomycota</taxon>
        <taxon>Agaricomycotina</taxon>
        <taxon>Agaricomycetes</taxon>
        <taxon>Agaricomycetidae</taxon>
        <taxon>Agaricales</taxon>
        <taxon>Marasmiineae</taxon>
        <taxon>Omphalotaceae</taxon>
        <taxon>Marasmiellus</taxon>
    </lineage>
</organism>
<reference evidence="1 2" key="1">
    <citation type="submission" date="2024-01" db="EMBL/GenBank/DDBJ databases">
        <title>A draft genome for the cacao thread blight pathogen Marasmiellus scandens.</title>
        <authorList>
            <person name="Baruah I.K."/>
            <person name="Leung J."/>
            <person name="Bukari Y."/>
            <person name="Amoako-Attah I."/>
            <person name="Meinhardt L.W."/>
            <person name="Bailey B.A."/>
            <person name="Cohen S.P."/>
        </authorList>
    </citation>
    <scope>NUCLEOTIDE SEQUENCE [LARGE SCALE GENOMIC DNA]</scope>
    <source>
        <strain evidence="1 2">GH-19</strain>
    </source>
</reference>
<gene>
    <name evidence="1" type="ORF">VKT23_000318</name>
</gene>
<accession>A0ABR1K3R2</accession>
<name>A0ABR1K3R2_9AGAR</name>
<dbReference type="SUPFAM" id="SSF56112">
    <property type="entry name" value="Protein kinase-like (PK-like)"/>
    <property type="match status" value="1"/>
</dbReference>